<dbReference type="AlphaFoldDB" id="A0AAE9IMH8"/>
<dbReference type="Proteomes" id="UP000827892">
    <property type="component" value="Chromosome III"/>
</dbReference>
<accession>A0AAE9IMH8</accession>
<protein>
    <submittedName>
        <fullName evidence="3">Uncharacterized protein</fullName>
    </submittedName>
</protein>
<sequence length="248" mass="29086">MPEIDYFGPMRRKTADLQKMTPEARQAYKRAIARNSTRNYQNRKREKKREKIDNFRDLNLKFMRIQVENRTMEVENSGKIDKNLLENLKNEIRRRAVEGNLEKYRRLDENVKNLELKLQKIMDVRHKEKTNTSTNASQKCRTNEDLRMAVLELQIFMTQNRLEMELEIREELQKLLENSEGKSEKLVISEEKKPEKSELLMPKMDSDELEALLSLTMLGNSAENPSTSSGISSGNSSGNIDFSQFMDF</sequence>
<feature type="compositionally biased region" description="Low complexity" evidence="2">
    <location>
        <begin position="228"/>
        <end position="240"/>
    </location>
</feature>
<evidence type="ECO:0000256" key="1">
    <source>
        <dbReference type="SAM" id="Coils"/>
    </source>
</evidence>
<keyword evidence="1" id="KW-0175">Coiled coil</keyword>
<name>A0AAE9IMH8_CAEBR</name>
<evidence type="ECO:0000256" key="2">
    <source>
        <dbReference type="SAM" id="MobiDB-lite"/>
    </source>
</evidence>
<feature type="coiled-coil region" evidence="1">
    <location>
        <begin position="97"/>
        <end position="124"/>
    </location>
</feature>
<evidence type="ECO:0000313" key="3">
    <source>
        <dbReference type="EMBL" id="ULT98934.1"/>
    </source>
</evidence>
<reference evidence="3 4" key="1">
    <citation type="submission" date="2022-05" db="EMBL/GenBank/DDBJ databases">
        <title>Chromosome-level reference genomes for two strains of Caenorhabditis briggsae: an improved platform for comparative genomics.</title>
        <authorList>
            <person name="Stevens L."/>
            <person name="Andersen E.C."/>
        </authorList>
    </citation>
    <scope>NUCLEOTIDE SEQUENCE [LARGE SCALE GENOMIC DNA]</scope>
    <source>
        <strain evidence="3">QX1410_ONT</strain>
        <tissue evidence="3">Whole-organism</tissue>
    </source>
</reference>
<feature type="region of interest" description="Disordered" evidence="2">
    <location>
        <begin position="220"/>
        <end position="248"/>
    </location>
</feature>
<gene>
    <name evidence="3" type="ORF">L3Y34_000349</name>
</gene>
<evidence type="ECO:0000313" key="4">
    <source>
        <dbReference type="Proteomes" id="UP000827892"/>
    </source>
</evidence>
<proteinExistence type="predicted"/>
<organism evidence="3 4">
    <name type="scientific">Caenorhabditis briggsae</name>
    <dbReference type="NCBI Taxonomy" id="6238"/>
    <lineage>
        <taxon>Eukaryota</taxon>
        <taxon>Metazoa</taxon>
        <taxon>Ecdysozoa</taxon>
        <taxon>Nematoda</taxon>
        <taxon>Chromadorea</taxon>
        <taxon>Rhabditida</taxon>
        <taxon>Rhabditina</taxon>
        <taxon>Rhabditomorpha</taxon>
        <taxon>Rhabditoidea</taxon>
        <taxon>Rhabditidae</taxon>
        <taxon>Peloderinae</taxon>
        <taxon>Caenorhabditis</taxon>
    </lineage>
</organism>
<dbReference type="EMBL" id="CP090893">
    <property type="protein sequence ID" value="ULT98934.1"/>
    <property type="molecule type" value="Genomic_DNA"/>
</dbReference>